<feature type="domain" description="Outer membrane channel protein CpnT-like N-terminal" evidence="2">
    <location>
        <begin position="96"/>
        <end position="215"/>
    </location>
</feature>
<dbReference type="Proteomes" id="UP000548476">
    <property type="component" value="Unassembled WGS sequence"/>
</dbReference>
<dbReference type="EMBL" id="JACHGT010000006">
    <property type="protein sequence ID" value="MBB6035389.1"/>
    <property type="molecule type" value="Genomic_DNA"/>
</dbReference>
<dbReference type="InterPro" id="IPR057746">
    <property type="entry name" value="CpnT-like_N"/>
</dbReference>
<dbReference type="RefSeq" id="WP_184788248.1">
    <property type="nucleotide sequence ID" value="NZ_BONT01000004.1"/>
</dbReference>
<feature type="region of interest" description="Disordered" evidence="1">
    <location>
        <begin position="315"/>
        <end position="363"/>
    </location>
</feature>
<evidence type="ECO:0000313" key="3">
    <source>
        <dbReference type="EMBL" id="MBB6035389.1"/>
    </source>
</evidence>
<dbReference type="AlphaFoldDB" id="A0A841FS72"/>
<comment type="caution">
    <text evidence="3">The sequence shown here is derived from an EMBL/GenBank/DDBJ whole genome shotgun (WGS) entry which is preliminary data.</text>
</comment>
<proteinExistence type="predicted"/>
<reference evidence="3 4" key="1">
    <citation type="submission" date="2020-08" db="EMBL/GenBank/DDBJ databases">
        <title>Genomic Encyclopedia of Type Strains, Phase IV (KMG-IV): sequencing the most valuable type-strain genomes for metagenomic binning, comparative biology and taxonomic classification.</title>
        <authorList>
            <person name="Goeker M."/>
        </authorList>
    </citation>
    <scope>NUCLEOTIDE SEQUENCE [LARGE SCALE GENOMIC DNA]</scope>
    <source>
        <strain evidence="3 4">YIM 65646</strain>
    </source>
</reference>
<keyword evidence="4" id="KW-1185">Reference proteome</keyword>
<evidence type="ECO:0000256" key="1">
    <source>
        <dbReference type="SAM" id="MobiDB-lite"/>
    </source>
</evidence>
<sequence>MTEPRNLVDDPSTAEPGLTTGAGIFDSLGTFAENLSGDLGDGGDFDAVTAGLNAGAVALDALGFAINPFKELVLAGVGWVIEHVWFLREALDKVTGNPNAVKALAKTWANIAEQIKQTGDSQGSGVAQVQDWEGAAGQAHSVVTGAARGLTGVSAQMAEGMVSAVTNAGVMVASTRSVIVEILSEFISWAIVTLLAALAISVPTFGGSLAAGIAKVVHSAYVALSTIAKWLNKLVKAAGELLEKAGKLGSLAKSGAAKLDDAAFKLGLKSDKINLTLTDEGNKAFWEKGKQALFDKYNADGSTGNADLDRAAEFFDGGPNQRNPIGPYTEAGVKGASDVGGEQRPELDNETDEERRNRIARES</sequence>
<accession>A0A841FS72</accession>
<evidence type="ECO:0000259" key="2">
    <source>
        <dbReference type="Pfam" id="PF25547"/>
    </source>
</evidence>
<protein>
    <submittedName>
        <fullName evidence="3">Uncharacterized protein YukE/uncharacterized membrane protein YtjA (UPF0391 family)</fullName>
    </submittedName>
</protein>
<organism evidence="3 4">
    <name type="scientific">Phytomonospora endophytica</name>
    <dbReference type="NCBI Taxonomy" id="714109"/>
    <lineage>
        <taxon>Bacteria</taxon>
        <taxon>Bacillati</taxon>
        <taxon>Actinomycetota</taxon>
        <taxon>Actinomycetes</taxon>
        <taxon>Micromonosporales</taxon>
        <taxon>Micromonosporaceae</taxon>
        <taxon>Phytomonospora</taxon>
    </lineage>
</organism>
<dbReference type="Pfam" id="PF25547">
    <property type="entry name" value="WXG100_2"/>
    <property type="match status" value="1"/>
</dbReference>
<evidence type="ECO:0000313" key="4">
    <source>
        <dbReference type="Proteomes" id="UP000548476"/>
    </source>
</evidence>
<gene>
    <name evidence="3" type="ORF">HNR73_003246</name>
</gene>
<name>A0A841FS72_9ACTN</name>
<feature type="compositionally biased region" description="Basic and acidic residues" evidence="1">
    <location>
        <begin position="341"/>
        <end position="363"/>
    </location>
</feature>